<sequence>MERKHSSNGLSKAKANGWELDIGLGKSYFSVRRISRAKFASSPLFFPLSEKRELFSYPAFLYVPER</sequence>
<organism evidence="1 2">
    <name type="scientific">Oceanobacillus polygoni</name>
    <dbReference type="NCBI Taxonomy" id="1235259"/>
    <lineage>
        <taxon>Bacteria</taxon>
        <taxon>Bacillati</taxon>
        <taxon>Bacillota</taxon>
        <taxon>Bacilli</taxon>
        <taxon>Bacillales</taxon>
        <taxon>Bacillaceae</taxon>
        <taxon>Oceanobacillus</taxon>
    </lineage>
</organism>
<dbReference type="EMBL" id="JAGGMB010000015">
    <property type="protein sequence ID" value="MBP2079373.1"/>
    <property type="molecule type" value="Genomic_DNA"/>
</dbReference>
<evidence type="ECO:0000313" key="1">
    <source>
        <dbReference type="EMBL" id="MBP2079373.1"/>
    </source>
</evidence>
<proteinExistence type="predicted"/>
<keyword evidence="2" id="KW-1185">Reference proteome</keyword>
<protein>
    <submittedName>
        <fullName evidence="1">Uncharacterized protein</fullName>
    </submittedName>
</protein>
<gene>
    <name evidence="1" type="ORF">J2Z64_003671</name>
</gene>
<dbReference type="AlphaFoldDB" id="A0A9X0YV07"/>
<name>A0A9X0YV07_9BACI</name>
<accession>A0A9X0YV07</accession>
<dbReference type="Proteomes" id="UP001138793">
    <property type="component" value="Unassembled WGS sequence"/>
</dbReference>
<comment type="caution">
    <text evidence="1">The sequence shown here is derived from an EMBL/GenBank/DDBJ whole genome shotgun (WGS) entry which is preliminary data.</text>
</comment>
<reference evidence="1" key="1">
    <citation type="submission" date="2021-03" db="EMBL/GenBank/DDBJ databases">
        <title>Genomic Encyclopedia of Type Strains, Phase IV (KMG-IV): sequencing the most valuable type-strain genomes for metagenomic binning, comparative biology and taxonomic classification.</title>
        <authorList>
            <person name="Goeker M."/>
        </authorList>
    </citation>
    <scope>NUCLEOTIDE SEQUENCE</scope>
    <source>
        <strain evidence="1">DSM 107338</strain>
    </source>
</reference>
<evidence type="ECO:0000313" key="2">
    <source>
        <dbReference type="Proteomes" id="UP001138793"/>
    </source>
</evidence>